<evidence type="ECO:0000313" key="1">
    <source>
        <dbReference type="EMBL" id="MTZ07674.1"/>
    </source>
</evidence>
<gene>
    <name evidence="1" type="ORF">GNE73_05110</name>
</gene>
<dbReference type="AlphaFoldDB" id="A0A6A8Z0W2"/>
<proteinExistence type="predicted"/>
<organism evidence="1">
    <name type="scientific">Klebsiella pneumoniae</name>
    <dbReference type="NCBI Taxonomy" id="573"/>
    <lineage>
        <taxon>Bacteria</taxon>
        <taxon>Pseudomonadati</taxon>
        <taxon>Pseudomonadota</taxon>
        <taxon>Gammaproteobacteria</taxon>
        <taxon>Enterobacterales</taxon>
        <taxon>Enterobacteriaceae</taxon>
        <taxon>Klebsiella/Raoultella group</taxon>
        <taxon>Klebsiella</taxon>
        <taxon>Klebsiella pneumoniae complex</taxon>
    </lineage>
</organism>
<protein>
    <submittedName>
        <fullName evidence="1">Uncharacterized protein</fullName>
    </submittedName>
</protein>
<reference evidence="1" key="1">
    <citation type="submission" date="2019-11" db="EMBL/GenBank/DDBJ databases">
        <title>Emergence of a novel subclone of carbapenem-resistant Klebsiella pneumoniae ST11 with enhanced virulence and transmissibility: a molecular epidemiological, clinical, genomic study.</title>
        <authorList>
            <person name="Zhou K."/>
        </authorList>
    </citation>
    <scope>NUCLEOTIDE SEQUENCE</scope>
    <source>
        <strain evidence="1">KP_33316</strain>
    </source>
</reference>
<dbReference type="EMBL" id="WNQA01000004">
    <property type="protein sequence ID" value="MTZ07674.1"/>
    <property type="molecule type" value="Genomic_DNA"/>
</dbReference>
<name>A0A6A8Z0W2_KLEPN</name>
<comment type="caution">
    <text evidence="1">The sequence shown here is derived from an EMBL/GenBank/DDBJ whole genome shotgun (WGS) entry which is preliminary data.</text>
</comment>
<sequence>MFAGKKSAQIREILISESAWEEMTCLFAPSPDSHIFCISIEEFEYLMSSCKEHGRQPYEVLRYAVEMNRTPSQTVFLFIQHLEKFFGQVTKSEMIRKTGLDLLERMTENIPGLKQNVNLVNE</sequence>
<accession>A0A6A8Z0W2</accession>